<dbReference type="Pfam" id="PF18024">
    <property type="entry name" value="HTH_50"/>
    <property type="match status" value="1"/>
</dbReference>
<dbReference type="Gene3D" id="3.40.50.300">
    <property type="entry name" value="P-loop containing nucleotide triphosphate hydrolases"/>
    <property type="match status" value="1"/>
</dbReference>
<dbReference type="InterPro" id="IPR009057">
    <property type="entry name" value="Homeodomain-like_sf"/>
</dbReference>
<evidence type="ECO:0000313" key="5">
    <source>
        <dbReference type="Proteomes" id="UP000561326"/>
    </source>
</evidence>
<comment type="caution">
    <text evidence="4">The sequence shown here is derived from an EMBL/GenBank/DDBJ whole genome shotgun (WGS) entry which is preliminary data.</text>
</comment>
<keyword evidence="2" id="KW-0067">ATP-binding</keyword>
<dbReference type="CDD" id="cd00009">
    <property type="entry name" value="AAA"/>
    <property type="match status" value="1"/>
</dbReference>
<reference evidence="4 5" key="1">
    <citation type="submission" date="2020-04" db="EMBL/GenBank/DDBJ databases">
        <authorList>
            <person name="Hitch T.C.A."/>
            <person name="Wylensek D."/>
            <person name="Clavel T."/>
        </authorList>
    </citation>
    <scope>NUCLEOTIDE SEQUENCE [LARGE SCALE GENOMIC DNA]</scope>
    <source>
        <strain evidence="4 5">WB01_D5_05</strain>
    </source>
</reference>
<protein>
    <submittedName>
        <fullName evidence="4">Sigma 54-interacting transcriptional regulator</fullName>
    </submittedName>
</protein>
<dbReference type="InterPro" id="IPR058031">
    <property type="entry name" value="AAA_lid_NorR"/>
</dbReference>
<accession>A0A848CZH9</accession>
<dbReference type="GO" id="GO:0005524">
    <property type="term" value="F:ATP binding"/>
    <property type="evidence" value="ECO:0007669"/>
    <property type="project" value="UniProtKB-KW"/>
</dbReference>
<dbReference type="AlphaFoldDB" id="A0A848CZH9"/>
<sequence length="220" mass="26302">MNWLKGTLFLDEIGDMPQELQVKLLRVLEDREFRRIGGVKTIHSDVRIIAATNQPLEELVEQKKFRKDLYYRLQVYPIVIPPLRERTTDIPHLIEYYLNTFQERHGTPTRISPEAIYILSQYKWPGNIREVINLLERLVIICSNREILPEHLPREITDCLHSIKPVHFKEQLEWIEFQELQRALKQHGSTRKASESLQMSKTTFIRKLKKYEGRFKMDHK</sequence>
<dbReference type="Gene3D" id="1.10.10.60">
    <property type="entry name" value="Homeodomain-like"/>
    <property type="match status" value="1"/>
</dbReference>
<dbReference type="PANTHER" id="PTHR32071:SF57">
    <property type="entry name" value="C4-DICARBOXYLATE TRANSPORT TRANSCRIPTIONAL REGULATORY PROTEIN DCTD"/>
    <property type="match status" value="1"/>
</dbReference>
<evidence type="ECO:0000259" key="3">
    <source>
        <dbReference type="PROSITE" id="PS50045"/>
    </source>
</evidence>
<dbReference type="Proteomes" id="UP000561326">
    <property type="component" value="Unassembled WGS sequence"/>
</dbReference>
<dbReference type="InterPro" id="IPR002078">
    <property type="entry name" value="Sigma_54_int"/>
</dbReference>
<organism evidence="4 5">
    <name type="scientific">Aneurinibacillus aneurinilyticus</name>
    <name type="common">Bacillus aneurinolyticus</name>
    <dbReference type="NCBI Taxonomy" id="1391"/>
    <lineage>
        <taxon>Bacteria</taxon>
        <taxon>Bacillati</taxon>
        <taxon>Bacillota</taxon>
        <taxon>Bacilli</taxon>
        <taxon>Bacillales</taxon>
        <taxon>Paenibacillaceae</taxon>
        <taxon>Aneurinibacillus group</taxon>
        <taxon>Aneurinibacillus</taxon>
    </lineage>
</organism>
<dbReference type="RefSeq" id="WP_168976571.1">
    <property type="nucleotide sequence ID" value="NZ_JABAGO010000067.1"/>
</dbReference>
<gene>
    <name evidence="4" type="ORF">HF838_23325</name>
</gene>
<dbReference type="PANTHER" id="PTHR32071">
    <property type="entry name" value="TRANSCRIPTIONAL REGULATORY PROTEIN"/>
    <property type="match status" value="1"/>
</dbReference>
<dbReference type="Gene3D" id="1.10.8.60">
    <property type="match status" value="1"/>
</dbReference>
<evidence type="ECO:0000313" key="4">
    <source>
        <dbReference type="EMBL" id="NMF01134.1"/>
    </source>
</evidence>
<dbReference type="InterPro" id="IPR030828">
    <property type="entry name" value="HTH_TyrR"/>
</dbReference>
<dbReference type="GO" id="GO:0003677">
    <property type="term" value="F:DNA binding"/>
    <property type="evidence" value="ECO:0007669"/>
    <property type="project" value="UniProtKB-KW"/>
</dbReference>
<keyword evidence="1" id="KW-0547">Nucleotide-binding</keyword>
<proteinExistence type="predicted"/>
<dbReference type="SUPFAM" id="SSF52540">
    <property type="entry name" value="P-loop containing nucleoside triphosphate hydrolases"/>
    <property type="match status" value="1"/>
</dbReference>
<dbReference type="GO" id="GO:0006355">
    <property type="term" value="P:regulation of DNA-templated transcription"/>
    <property type="evidence" value="ECO:0007669"/>
    <property type="project" value="InterPro"/>
</dbReference>
<feature type="domain" description="Sigma-54 factor interaction" evidence="3">
    <location>
        <begin position="1"/>
        <end position="140"/>
    </location>
</feature>
<evidence type="ECO:0000256" key="1">
    <source>
        <dbReference type="ARBA" id="ARBA00022741"/>
    </source>
</evidence>
<name>A0A848CZH9_ANEAE</name>
<dbReference type="Pfam" id="PF25601">
    <property type="entry name" value="AAA_lid_14"/>
    <property type="match status" value="1"/>
</dbReference>
<dbReference type="PROSITE" id="PS50045">
    <property type="entry name" value="SIGMA54_INTERACT_4"/>
    <property type="match status" value="1"/>
</dbReference>
<dbReference type="EMBL" id="JABAGO010000067">
    <property type="protein sequence ID" value="NMF01134.1"/>
    <property type="molecule type" value="Genomic_DNA"/>
</dbReference>
<dbReference type="Pfam" id="PF00158">
    <property type="entry name" value="Sigma54_activat"/>
    <property type="match status" value="1"/>
</dbReference>
<dbReference type="SUPFAM" id="SSF46689">
    <property type="entry name" value="Homeodomain-like"/>
    <property type="match status" value="1"/>
</dbReference>
<dbReference type="InterPro" id="IPR027417">
    <property type="entry name" value="P-loop_NTPase"/>
</dbReference>
<evidence type="ECO:0000256" key="2">
    <source>
        <dbReference type="ARBA" id="ARBA00022840"/>
    </source>
</evidence>